<reference evidence="2 3" key="1">
    <citation type="submission" date="2018-10" db="EMBL/GenBank/DDBJ databases">
        <title>Sequencing the genomes of 1000 actinobacteria strains.</title>
        <authorList>
            <person name="Klenk H.-P."/>
        </authorList>
    </citation>
    <scope>NUCLEOTIDE SEQUENCE [LARGE SCALE GENOMIC DNA]</scope>
    <source>
        <strain evidence="2 3">DSM 43911</strain>
    </source>
</reference>
<protein>
    <recommendedName>
        <fullName evidence="1">Glyoxalase-like domain-containing protein</fullName>
    </recommendedName>
</protein>
<evidence type="ECO:0000313" key="3">
    <source>
        <dbReference type="Proteomes" id="UP000272729"/>
    </source>
</evidence>
<dbReference type="CDD" id="cd06587">
    <property type="entry name" value="VOC"/>
    <property type="match status" value="2"/>
</dbReference>
<dbReference type="InterPro" id="IPR029068">
    <property type="entry name" value="Glyas_Bleomycin-R_OHBP_Dase"/>
</dbReference>
<dbReference type="OrthoDB" id="3212826at2"/>
<evidence type="ECO:0000259" key="1">
    <source>
        <dbReference type="Pfam" id="PF18029"/>
    </source>
</evidence>
<keyword evidence="3" id="KW-1185">Reference proteome</keyword>
<feature type="domain" description="Glyoxalase-like" evidence="1">
    <location>
        <begin position="7"/>
        <end position="113"/>
    </location>
</feature>
<dbReference type="PANTHER" id="PTHR35908:SF1">
    <property type="entry name" value="CONSERVED PROTEIN"/>
    <property type="match status" value="1"/>
</dbReference>
<dbReference type="AlphaFoldDB" id="A0A495XE40"/>
<dbReference type="RefSeq" id="WP_121221853.1">
    <property type="nucleotide sequence ID" value="NZ_JBIUBA010000040.1"/>
</dbReference>
<comment type="caution">
    <text evidence="2">The sequence shown here is derived from an EMBL/GenBank/DDBJ whole genome shotgun (WGS) entry which is preliminary data.</text>
</comment>
<accession>A0A495XE40</accession>
<dbReference type="PANTHER" id="PTHR35908">
    <property type="entry name" value="HYPOTHETICAL FUSION PROTEIN"/>
    <property type="match status" value="1"/>
</dbReference>
<gene>
    <name evidence="2" type="ORF">DFJ66_3056</name>
</gene>
<dbReference type="EMBL" id="RBXR01000001">
    <property type="protein sequence ID" value="RKT69818.1"/>
    <property type="molecule type" value="Genomic_DNA"/>
</dbReference>
<dbReference type="Gene3D" id="3.10.180.10">
    <property type="entry name" value="2,3-Dihydroxybiphenyl 1,2-Dioxygenase, domain 1"/>
    <property type="match status" value="2"/>
</dbReference>
<dbReference type="Pfam" id="PF18029">
    <property type="entry name" value="Glyoxalase_6"/>
    <property type="match status" value="2"/>
</dbReference>
<dbReference type="SUPFAM" id="SSF54593">
    <property type="entry name" value="Glyoxalase/Bleomycin resistance protein/Dihydroxybiphenyl dioxygenase"/>
    <property type="match status" value="2"/>
</dbReference>
<evidence type="ECO:0000313" key="2">
    <source>
        <dbReference type="EMBL" id="RKT69818.1"/>
    </source>
</evidence>
<dbReference type="InterPro" id="IPR041581">
    <property type="entry name" value="Glyoxalase_6"/>
</dbReference>
<sequence>MATRLYDVVVDAADPVALGRFWSALLDQPITGESADEVDVALGEGVELVFVPVPDVKRVKNRLHLDLASTSAAHQAELVDKAKSLGARETDIGQGSVPWVVLADPEGNEFCVLEPREEYLGIGPVAAVVVDALDPVALAGFWSHATGLPVTREHPEYASLRRDGGFYVEFVRVTEPKSVKNRLHLDVVPPADGDLLLEVARLEAQGAVRADVGQRDVEWVVLADPEGNEFCVLTPR</sequence>
<proteinExistence type="predicted"/>
<name>A0A495XE40_9PSEU</name>
<feature type="domain" description="Glyoxalase-like" evidence="1">
    <location>
        <begin position="127"/>
        <end position="233"/>
    </location>
</feature>
<organism evidence="2 3">
    <name type="scientific">Saccharothrix variisporea</name>
    <dbReference type="NCBI Taxonomy" id="543527"/>
    <lineage>
        <taxon>Bacteria</taxon>
        <taxon>Bacillati</taxon>
        <taxon>Actinomycetota</taxon>
        <taxon>Actinomycetes</taxon>
        <taxon>Pseudonocardiales</taxon>
        <taxon>Pseudonocardiaceae</taxon>
        <taxon>Saccharothrix</taxon>
    </lineage>
</organism>
<dbReference type="Proteomes" id="UP000272729">
    <property type="component" value="Unassembled WGS sequence"/>
</dbReference>